<proteinExistence type="predicted"/>
<protein>
    <submittedName>
        <fullName evidence="1">Uncharacterized protein</fullName>
    </submittedName>
</protein>
<sequence>MKIIRDYIERIRNTRKFAKEQNVPVWEIP</sequence>
<evidence type="ECO:0000313" key="1">
    <source>
        <dbReference type="EMBL" id="SVC48709.1"/>
    </source>
</evidence>
<accession>A0A382MIN6</accession>
<dbReference type="EMBL" id="UINC01093913">
    <property type="protein sequence ID" value="SVC48709.1"/>
    <property type="molecule type" value="Genomic_DNA"/>
</dbReference>
<reference evidence="1" key="1">
    <citation type="submission" date="2018-05" db="EMBL/GenBank/DDBJ databases">
        <authorList>
            <person name="Lanie J.A."/>
            <person name="Ng W.-L."/>
            <person name="Kazmierczak K.M."/>
            <person name="Andrzejewski T.M."/>
            <person name="Davidsen T.M."/>
            <person name="Wayne K.J."/>
            <person name="Tettelin H."/>
            <person name="Glass J.I."/>
            <person name="Rusch D."/>
            <person name="Podicherti R."/>
            <person name="Tsui H.-C.T."/>
            <person name="Winkler M.E."/>
        </authorList>
    </citation>
    <scope>NUCLEOTIDE SEQUENCE</scope>
</reference>
<organism evidence="1">
    <name type="scientific">marine metagenome</name>
    <dbReference type="NCBI Taxonomy" id="408172"/>
    <lineage>
        <taxon>unclassified sequences</taxon>
        <taxon>metagenomes</taxon>
        <taxon>ecological metagenomes</taxon>
    </lineage>
</organism>
<name>A0A382MIN6_9ZZZZ</name>
<dbReference type="AlphaFoldDB" id="A0A382MIN6"/>
<feature type="non-terminal residue" evidence="1">
    <location>
        <position position="29"/>
    </location>
</feature>
<gene>
    <name evidence="1" type="ORF">METZ01_LOCUS301563</name>
</gene>